<dbReference type="Proteomes" id="UP000026913">
    <property type="component" value="Chromosome"/>
</dbReference>
<evidence type="ECO:0000313" key="1">
    <source>
        <dbReference type="EMBL" id="AHZ72829.1"/>
    </source>
</evidence>
<dbReference type="AlphaFoldDB" id="A0A024EIS0"/>
<name>A0A024EIS0_9PSED</name>
<dbReference type="KEGG" id="pman:OU5_5750"/>
<proteinExistence type="predicted"/>
<sequence>MLNVERALQSLAMETSVDLTKAITSLPTHLNRRAEADNPAARQPFVAYENLAHNRRPSLA</sequence>
<gene>
    <name evidence="1" type="ORF">OU5_5750</name>
</gene>
<evidence type="ECO:0000313" key="2">
    <source>
        <dbReference type="Proteomes" id="UP000026913"/>
    </source>
</evidence>
<reference evidence="1 2" key="1">
    <citation type="journal article" date="2012" name="J. Bacteriol.">
        <title>Genome sequence of cold-adapted Pseudomonas mandelii strain JR-1.</title>
        <authorList>
            <person name="Jang S.H."/>
            <person name="Kim J."/>
            <person name="Kim J."/>
            <person name="Hong S."/>
            <person name="Lee C."/>
        </authorList>
    </citation>
    <scope>NUCLEOTIDE SEQUENCE [LARGE SCALE GENOMIC DNA]</scope>
    <source>
        <strain evidence="1 2">JR-1</strain>
    </source>
</reference>
<dbReference type="HOGENOM" id="CLU_2938199_0_0_6"/>
<organism evidence="1 2">
    <name type="scientific">Pseudomonas mandelii JR-1</name>
    <dbReference type="NCBI Taxonomy" id="1147786"/>
    <lineage>
        <taxon>Bacteria</taxon>
        <taxon>Pseudomonadati</taxon>
        <taxon>Pseudomonadota</taxon>
        <taxon>Gammaproteobacteria</taxon>
        <taxon>Pseudomonadales</taxon>
        <taxon>Pseudomonadaceae</taxon>
        <taxon>Pseudomonas</taxon>
    </lineage>
</organism>
<dbReference type="EMBL" id="CP005960">
    <property type="protein sequence ID" value="AHZ72829.1"/>
    <property type="molecule type" value="Genomic_DNA"/>
</dbReference>
<protein>
    <submittedName>
        <fullName evidence="1">Uncharacterized protein</fullName>
    </submittedName>
</protein>
<accession>A0A024EIS0</accession>